<proteinExistence type="predicted"/>
<dbReference type="AlphaFoldDB" id="A0A4R6XY19"/>
<sequence length="259" mass="29779">MNNVINLFFNNDESAMKAGPKIYFRGVNRIHINRFKAYTHILSNRLNHLWQVTDNISEANAVATYLEQDNDKSVICLSLYDSAPNLNPPAIDYYELNFDEKSLIKQLNQAGRKFSLSNTPQVTDQTNLTKKIRVSGLPVKASETLCQKLNQLNTNNRLYFKHVVDAINDESTIFINHMVFVVEPNDPESVNAFYALEQLREQDDLTVDQLSVILIKNQNSEVCENLFDEIYDRCDESTQVILLDVTEDNDLKTFISYVE</sequence>
<keyword evidence="2" id="KW-1185">Reference proteome</keyword>
<dbReference type="Proteomes" id="UP000295724">
    <property type="component" value="Unassembled WGS sequence"/>
</dbReference>
<accession>A0A4R6XY19</accession>
<comment type="caution">
    <text evidence="1">The sequence shown here is derived from an EMBL/GenBank/DDBJ whole genome shotgun (WGS) entry which is preliminary data.</text>
</comment>
<dbReference type="RefSeq" id="WP_099019242.1">
    <property type="nucleotide sequence ID" value="NZ_NIHB01000002.1"/>
</dbReference>
<dbReference type="EMBL" id="SNZB01000002">
    <property type="protein sequence ID" value="TDR22613.1"/>
    <property type="molecule type" value="Genomic_DNA"/>
</dbReference>
<dbReference type="OrthoDB" id="9945968at2"/>
<reference evidence="1 2" key="1">
    <citation type="submission" date="2019-03" db="EMBL/GenBank/DDBJ databases">
        <title>Genomic Encyclopedia of Type Strains, Phase IV (KMG-IV): sequencing the most valuable type-strain genomes for metagenomic binning, comparative biology and taxonomic classification.</title>
        <authorList>
            <person name="Goeker M."/>
        </authorList>
    </citation>
    <scope>NUCLEOTIDE SEQUENCE [LARGE SCALE GENOMIC DNA]</scope>
    <source>
        <strain evidence="1 2">DSM 25488</strain>
    </source>
</reference>
<protein>
    <submittedName>
        <fullName evidence="1">Uncharacterized protein</fullName>
    </submittedName>
</protein>
<name>A0A4R6XY19_9GAMM</name>
<gene>
    <name evidence="1" type="ORF">C8D91_1105</name>
</gene>
<evidence type="ECO:0000313" key="2">
    <source>
        <dbReference type="Proteomes" id="UP000295724"/>
    </source>
</evidence>
<organism evidence="1 2">
    <name type="scientific">Marinicella litoralis</name>
    <dbReference type="NCBI Taxonomy" id="644220"/>
    <lineage>
        <taxon>Bacteria</taxon>
        <taxon>Pseudomonadati</taxon>
        <taxon>Pseudomonadota</taxon>
        <taxon>Gammaproteobacteria</taxon>
        <taxon>Lysobacterales</taxon>
        <taxon>Marinicellaceae</taxon>
        <taxon>Marinicella</taxon>
    </lineage>
</organism>
<evidence type="ECO:0000313" key="1">
    <source>
        <dbReference type="EMBL" id="TDR22613.1"/>
    </source>
</evidence>